<dbReference type="InterPro" id="IPR020846">
    <property type="entry name" value="MFS_dom"/>
</dbReference>
<evidence type="ECO:0000256" key="5">
    <source>
        <dbReference type="ARBA" id="ARBA00022989"/>
    </source>
</evidence>
<protein>
    <recommendedName>
        <fullName evidence="9">Major facilitator superfamily (MFS) profile domain-containing protein</fullName>
    </recommendedName>
</protein>
<dbReference type="InterPro" id="IPR005829">
    <property type="entry name" value="Sugar_transporter_CS"/>
</dbReference>
<comment type="subcellular location">
    <subcellularLocation>
        <location evidence="1">Membrane</location>
        <topology evidence="1">Multi-pass membrane protein</topology>
    </subcellularLocation>
</comment>
<feature type="compositionally biased region" description="Polar residues" evidence="7">
    <location>
        <begin position="602"/>
        <end position="620"/>
    </location>
</feature>
<dbReference type="PROSITE" id="PS50850">
    <property type="entry name" value="MFS"/>
    <property type="match status" value="1"/>
</dbReference>
<feature type="compositionally biased region" description="Low complexity" evidence="7">
    <location>
        <begin position="563"/>
        <end position="574"/>
    </location>
</feature>
<feature type="transmembrane region" description="Helical" evidence="8">
    <location>
        <begin position="71"/>
        <end position="91"/>
    </location>
</feature>
<sequence length="660" mass="72086">MILFKRPPDEKGPVWFSVLIGVFVAFGGLLFGYDTGTISGVIAMKYWNERFSTGYIDADGKPAISPSQSSLIVSILSAGTFFGALASPLLADKIGRRWGIIISSWVFNFGVSMEVISVAIPLFVAGRFFAGLGVGLLSALVPLYQSETAPKWIRGMIVGVYQLAITIGILFAAIVNNGTHKREDTGSYRIPIALQWLFSLTLIIGMHFLPETPRYCIKRGDMTRATRVLARIRCLPPNDPAILAEMEEIRANYQYELSLGNSSYLDCFRMGMLKRMLTGMVLQILQQLTGVNFIFYYGTQFFENSGISNSFLISMILATVNVLSTVPAVFMFDKFGRRPLLLWGGVAMHICHFIVATLGTSTTSQTASGVIIVLNVAAQKASITFVCLFIAFFAATWGPLAWVVTAELYPLKHRSQMLSISTATNKHVPSFSTPDSVCCHDILEWLVNWAIAYSTPYLVNYGPGYANLQSKIFFVWGTACMLCVGFVYFCIYETKGLSLEEIDEMYQTPGLRAKDSSKWRPSVHFRETPLTEITYHKATGGSPAQAQAAPVAETAERAEREAVPTLPNPTTAPIIGPPPPESDDVLKTLQEAVLRPAGTFTHPATQNPAWNSHSPLSAQTALSNLPPSSLASNKSAPSLGTTPNEGGTSSSHPARRSFGR</sequence>
<gene>
    <name evidence="10" type="ORF">QR685DRAFT_608230</name>
</gene>
<feature type="transmembrane region" description="Helical" evidence="8">
    <location>
        <begin position="340"/>
        <end position="361"/>
    </location>
</feature>
<dbReference type="SUPFAM" id="SSF103473">
    <property type="entry name" value="MFS general substrate transporter"/>
    <property type="match status" value="1"/>
</dbReference>
<feature type="domain" description="Major facilitator superfamily (MFS) profile" evidence="9">
    <location>
        <begin position="20"/>
        <end position="495"/>
    </location>
</feature>
<feature type="compositionally biased region" description="Polar residues" evidence="7">
    <location>
        <begin position="640"/>
        <end position="652"/>
    </location>
</feature>
<keyword evidence="6 8" id="KW-0472">Membrane</keyword>
<feature type="transmembrane region" description="Helical" evidence="8">
    <location>
        <begin position="126"/>
        <end position="144"/>
    </location>
</feature>
<feature type="transmembrane region" description="Helical" evidence="8">
    <location>
        <begin position="311"/>
        <end position="333"/>
    </location>
</feature>
<feature type="region of interest" description="Disordered" evidence="7">
    <location>
        <begin position="536"/>
        <end position="584"/>
    </location>
</feature>
<dbReference type="InterPro" id="IPR003663">
    <property type="entry name" value="Sugar/inositol_transpt"/>
</dbReference>
<dbReference type="PROSITE" id="PS00217">
    <property type="entry name" value="SUGAR_TRANSPORT_2"/>
    <property type="match status" value="1"/>
</dbReference>
<feature type="transmembrane region" description="Helical" evidence="8">
    <location>
        <begin position="277"/>
        <end position="299"/>
    </location>
</feature>
<name>A0ABR3D5X9_NEUIN</name>
<evidence type="ECO:0000256" key="6">
    <source>
        <dbReference type="ARBA" id="ARBA00023136"/>
    </source>
</evidence>
<keyword evidence="11" id="KW-1185">Reference proteome</keyword>
<evidence type="ECO:0000259" key="9">
    <source>
        <dbReference type="PROSITE" id="PS50850"/>
    </source>
</evidence>
<keyword evidence="3" id="KW-0813">Transport</keyword>
<evidence type="ECO:0000256" key="8">
    <source>
        <dbReference type="SAM" id="Phobius"/>
    </source>
</evidence>
<keyword evidence="4 8" id="KW-0812">Transmembrane</keyword>
<evidence type="ECO:0000256" key="2">
    <source>
        <dbReference type="ARBA" id="ARBA00010992"/>
    </source>
</evidence>
<keyword evidence="5 8" id="KW-1133">Transmembrane helix</keyword>
<dbReference type="EMBL" id="JAVLET010000008">
    <property type="protein sequence ID" value="KAL0468089.1"/>
    <property type="molecule type" value="Genomic_DNA"/>
</dbReference>
<reference evidence="10 11" key="1">
    <citation type="submission" date="2023-09" db="EMBL/GenBank/DDBJ databases">
        <title>Multi-omics analysis of a traditional fermented food reveals byproduct-associated fungal strains for waste-to-food upcycling.</title>
        <authorList>
            <consortium name="Lawrence Berkeley National Laboratory"/>
            <person name="Rekdal V.M."/>
            <person name="Villalobos-Escobedo J.M."/>
            <person name="Rodriguez-Valeron N."/>
            <person name="Garcia M.O."/>
            <person name="Vasquez D.P."/>
            <person name="Damayanti I."/>
            <person name="Sorensen P.M."/>
            <person name="Baidoo E.E."/>
            <person name="De Carvalho A.C."/>
            <person name="Riley R."/>
            <person name="Lipzen A."/>
            <person name="He G."/>
            <person name="Yan M."/>
            <person name="Haridas S."/>
            <person name="Daum C."/>
            <person name="Yoshinaga Y."/>
            <person name="Ng V."/>
            <person name="Grigoriev I.V."/>
            <person name="Munk R."/>
            <person name="Nuraida L."/>
            <person name="Wijaya C.H."/>
            <person name="Morales P.-C."/>
            <person name="Keasling J.D."/>
        </authorList>
    </citation>
    <scope>NUCLEOTIDE SEQUENCE [LARGE SCALE GENOMIC DNA]</scope>
    <source>
        <strain evidence="10 11">FGSC 2613</strain>
    </source>
</reference>
<dbReference type="Proteomes" id="UP001451303">
    <property type="component" value="Unassembled WGS sequence"/>
</dbReference>
<evidence type="ECO:0000313" key="10">
    <source>
        <dbReference type="EMBL" id="KAL0468089.1"/>
    </source>
</evidence>
<feature type="compositionally biased region" description="Low complexity" evidence="7">
    <location>
        <begin position="621"/>
        <end position="639"/>
    </location>
</feature>
<feature type="compositionally biased region" description="Low complexity" evidence="7">
    <location>
        <begin position="544"/>
        <end position="553"/>
    </location>
</feature>
<dbReference type="PANTHER" id="PTHR48022:SF17">
    <property type="entry name" value="HEXOSE TRANSPORTER"/>
    <property type="match status" value="1"/>
</dbReference>
<evidence type="ECO:0000313" key="11">
    <source>
        <dbReference type="Proteomes" id="UP001451303"/>
    </source>
</evidence>
<evidence type="ECO:0000256" key="3">
    <source>
        <dbReference type="ARBA" id="ARBA00022448"/>
    </source>
</evidence>
<proteinExistence type="inferred from homology"/>
<evidence type="ECO:0000256" key="7">
    <source>
        <dbReference type="SAM" id="MobiDB-lite"/>
    </source>
</evidence>
<dbReference type="Pfam" id="PF00083">
    <property type="entry name" value="Sugar_tr"/>
    <property type="match status" value="2"/>
</dbReference>
<organism evidence="10 11">
    <name type="scientific">Neurospora intermedia</name>
    <dbReference type="NCBI Taxonomy" id="5142"/>
    <lineage>
        <taxon>Eukaryota</taxon>
        <taxon>Fungi</taxon>
        <taxon>Dikarya</taxon>
        <taxon>Ascomycota</taxon>
        <taxon>Pezizomycotina</taxon>
        <taxon>Sordariomycetes</taxon>
        <taxon>Sordariomycetidae</taxon>
        <taxon>Sordariales</taxon>
        <taxon>Sordariaceae</taxon>
        <taxon>Neurospora</taxon>
    </lineage>
</organism>
<feature type="region of interest" description="Disordered" evidence="7">
    <location>
        <begin position="599"/>
        <end position="660"/>
    </location>
</feature>
<feature type="transmembrane region" description="Helical" evidence="8">
    <location>
        <begin position="12"/>
        <end position="33"/>
    </location>
</feature>
<comment type="caution">
    <text evidence="10">The sequence shown here is derived from an EMBL/GenBank/DDBJ whole genome shotgun (WGS) entry which is preliminary data.</text>
</comment>
<dbReference type="InterPro" id="IPR050360">
    <property type="entry name" value="MFS_Sugar_Transporters"/>
</dbReference>
<dbReference type="CDD" id="cd17356">
    <property type="entry name" value="MFS_HXT"/>
    <property type="match status" value="1"/>
</dbReference>
<feature type="transmembrane region" description="Helical" evidence="8">
    <location>
        <begin position="188"/>
        <end position="209"/>
    </location>
</feature>
<evidence type="ECO:0000256" key="1">
    <source>
        <dbReference type="ARBA" id="ARBA00004141"/>
    </source>
</evidence>
<feature type="transmembrane region" description="Helical" evidence="8">
    <location>
        <begin position="472"/>
        <end position="489"/>
    </location>
</feature>
<dbReference type="PRINTS" id="PR00171">
    <property type="entry name" value="SUGRTRNSPORT"/>
</dbReference>
<feature type="transmembrane region" description="Helical" evidence="8">
    <location>
        <begin position="98"/>
        <end position="120"/>
    </location>
</feature>
<feature type="transmembrane region" description="Helical" evidence="8">
    <location>
        <begin position="381"/>
        <end position="404"/>
    </location>
</feature>
<dbReference type="PANTHER" id="PTHR48022">
    <property type="entry name" value="PLASTIDIC GLUCOSE TRANSPORTER 4"/>
    <property type="match status" value="1"/>
</dbReference>
<dbReference type="Gene3D" id="1.20.1250.20">
    <property type="entry name" value="MFS general substrate transporter like domains"/>
    <property type="match status" value="1"/>
</dbReference>
<dbReference type="InterPro" id="IPR036259">
    <property type="entry name" value="MFS_trans_sf"/>
</dbReference>
<dbReference type="InterPro" id="IPR005828">
    <property type="entry name" value="MFS_sugar_transport-like"/>
</dbReference>
<feature type="transmembrane region" description="Helical" evidence="8">
    <location>
        <begin position="156"/>
        <end position="176"/>
    </location>
</feature>
<evidence type="ECO:0000256" key="4">
    <source>
        <dbReference type="ARBA" id="ARBA00022692"/>
    </source>
</evidence>
<dbReference type="NCBIfam" id="TIGR00879">
    <property type="entry name" value="SP"/>
    <property type="match status" value="1"/>
</dbReference>
<comment type="similarity">
    <text evidence="2">Belongs to the major facilitator superfamily. Sugar transporter (TC 2.A.1.1) family.</text>
</comment>
<accession>A0ABR3D5X9</accession>